<evidence type="ECO:0000313" key="1">
    <source>
        <dbReference type="EMBL" id="EDX17606.1"/>
    </source>
</evidence>
<keyword evidence="2" id="KW-1185">Reference proteome</keyword>
<protein>
    <submittedName>
        <fullName evidence="1">GD16004</fullName>
    </submittedName>
</protein>
<dbReference type="OrthoDB" id="7885749at2759"/>
<organism evidence="1 2">
    <name type="scientific">Drosophila simulans</name>
    <name type="common">Fruit fly</name>
    <dbReference type="NCBI Taxonomy" id="7240"/>
    <lineage>
        <taxon>Eukaryota</taxon>
        <taxon>Metazoa</taxon>
        <taxon>Ecdysozoa</taxon>
        <taxon>Arthropoda</taxon>
        <taxon>Hexapoda</taxon>
        <taxon>Insecta</taxon>
        <taxon>Pterygota</taxon>
        <taxon>Neoptera</taxon>
        <taxon>Endopterygota</taxon>
        <taxon>Diptera</taxon>
        <taxon>Brachycera</taxon>
        <taxon>Muscomorpha</taxon>
        <taxon>Ephydroidea</taxon>
        <taxon>Drosophilidae</taxon>
        <taxon>Drosophila</taxon>
        <taxon>Sophophora</taxon>
    </lineage>
</organism>
<gene>
    <name evidence="1" type="primary">Dsim\GD16004</name>
    <name evidence="1" type="ORF">Dsim_GD16004</name>
</gene>
<reference evidence="1 2" key="1">
    <citation type="journal article" date="2007" name="Nature">
        <title>Evolution of genes and genomes on the Drosophila phylogeny.</title>
        <authorList>
            <consortium name="Drosophila 12 Genomes Consortium"/>
            <person name="Clark A.G."/>
            <person name="Eisen M.B."/>
            <person name="Smith D.R."/>
            <person name="Bergman C.M."/>
            <person name="Oliver B."/>
            <person name="Markow T.A."/>
            <person name="Kaufman T.C."/>
            <person name="Kellis M."/>
            <person name="Gelbart W."/>
            <person name="Iyer V.N."/>
            <person name="Pollard D.A."/>
            <person name="Sackton T.B."/>
            <person name="Larracuente A.M."/>
            <person name="Singh N.D."/>
            <person name="Abad J.P."/>
            <person name="Abt D.N."/>
            <person name="Adryan B."/>
            <person name="Aguade M."/>
            <person name="Akashi H."/>
            <person name="Anderson W.W."/>
            <person name="Aquadro C.F."/>
            <person name="Ardell D.H."/>
            <person name="Arguello R."/>
            <person name="Artieri C.G."/>
            <person name="Barbash D.A."/>
            <person name="Barker D."/>
            <person name="Barsanti P."/>
            <person name="Batterham P."/>
            <person name="Batzoglou S."/>
            <person name="Begun D."/>
            <person name="Bhutkar A."/>
            <person name="Blanco E."/>
            <person name="Bosak S.A."/>
            <person name="Bradley R.K."/>
            <person name="Brand A.D."/>
            <person name="Brent M.R."/>
            <person name="Brooks A.N."/>
            <person name="Brown R.H."/>
            <person name="Butlin R.K."/>
            <person name="Caggese C."/>
            <person name="Calvi B.R."/>
            <person name="Bernardo de Carvalho A."/>
            <person name="Caspi A."/>
            <person name="Castrezana S."/>
            <person name="Celniker S.E."/>
            <person name="Chang J.L."/>
            <person name="Chapple C."/>
            <person name="Chatterji S."/>
            <person name="Chinwalla A."/>
            <person name="Civetta A."/>
            <person name="Clifton S.W."/>
            <person name="Comeron J.M."/>
            <person name="Costello J.C."/>
            <person name="Coyne J.A."/>
            <person name="Daub J."/>
            <person name="David R.G."/>
            <person name="Delcher A.L."/>
            <person name="Delehaunty K."/>
            <person name="Do C.B."/>
            <person name="Ebling H."/>
            <person name="Edwards K."/>
            <person name="Eickbush T."/>
            <person name="Evans J.D."/>
            <person name="Filipski A."/>
            <person name="Findeiss S."/>
            <person name="Freyhult E."/>
            <person name="Fulton L."/>
            <person name="Fulton R."/>
            <person name="Garcia A.C."/>
            <person name="Gardiner A."/>
            <person name="Garfield D.A."/>
            <person name="Garvin B.E."/>
            <person name="Gibson G."/>
            <person name="Gilbert D."/>
            <person name="Gnerre S."/>
            <person name="Godfrey J."/>
            <person name="Good R."/>
            <person name="Gotea V."/>
            <person name="Gravely B."/>
            <person name="Greenberg A.J."/>
            <person name="Griffiths-Jones S."/>
            <person name="Gross S."/>
            <person name="Guigo R."/>
            <person name="Gustafson E.A."/>
            <person name="Haerty W."/>
            <person name="Hahn M.W."/>
            <person name="Halligan D.L."/>
            <person name="Halpern A.L."/>
            <person name="Halter G.M."/>
            <person name="Han M.V."/>
            <person name="Heger A."/>
            <person name="Hillier L."/>
            <person name="Hinrichs A.S."/>
            <person name="Holmes I."/>
            <person name="Hoskins R.A."/>
            <person name="Hubisz M.J."/>
            <person name="Hultmark D."/>
            <person name="Huntley M.A."/>
            <person name="Jaffe D.B."/>
            <person name="Jagadeeshan S."/>
            <person name="Jeck W.R."/>
            <person name="Johnson J."/>
            <person name="Jones C.D."/>
            <person name="Jordan W.C."/>
            <person name="Karpen G.H."/>
            <person name="Kataoka E."/>
            <person name="Keightley P.D."/>
            <person name="Kheradpour P."/>
            <person name="Kirkness E.F."/>
            <person name="Koerich L.B."/>
            <person name="Kristiansen K."/>
            <person name="Kudrna D."/>
            <person name="Kulathinal R.J."/>
            <person name="Kumar S."/>
            <person name="Kwok R."/>
            <person name="Lander E."/>
            <person name="Langley C.H."/>
            <person name="Lapoint R."/>
            <person name="Lazzaro B.P."/>
            <person name="Lee S.J."/>
            <person name="Levesque L."/>
            <person name="Li R."/>
            <person name="Lin C.F."/>
            <person name="Lin M.F."/>
            <person name="Lindblad-Toh K."/>
            <person name="Llopart A."/>
            <person name="Long M."/>
            <person name="Low L."/>
            <person name="Lozovsky E."/>
            <person name="Lu J."/>
            <person name="Luo M."/>
            <person name="Machado C.A."/>
            <person name="Makalowski W."/>
            <person name="Marzo M."/>
            <person name="Matsuda M."/>
            <person name="Matzkin L."/>
            <person name="McAllister B."/>
            <person name="McBride C.S."/>
            <person name="McKernan B."/>
            <person name="McKernan K."/>
            <person name="Mendez-Lago M."/>
            <person name="Minx P."/>
            <person name="Mollenhauer M.U."/>
            <person name="Montooth K."/>
            <person name="Mount S.M."/>
            <person name="Mu X."/>
            <person name="Myers E."/>
            <person name="Negre B."/>
            <person name="Newfeld S."/>
            <person name="Nielsen R."/>
            <person name="Noor M.A."/>
            <person name="O'Grady P."/>
            <person name="Pachter L."/>
            <person name="Papaceit M."/>
            <person name="Parisi M.J."/>
            <person name="Parisi M."/>
            <person name="Parts L."/>
            <person name="Pedersen J.S."/>
            <person name="Pesole G."/>
            <person name="Phillippy A.M."/>
            <person name="Ponting C.P."/>
            <person name="Pop M."/>
            <person name="Porcelli D."/>
            <person name="Powell J.R."/>
            <person name="Prohaska S."/>
            <person name="Pruitt K."/>
            <person name="Puig M."/>
            <person name="Quesneville H."/>
            <person name="Ram K.R."/>
            <person name="Rand D."/>
            <person name="Rasmussen M.D."/>
            <person name="Reed L.K."/>
            <person name="Reenan R."/>
            <person name="Reily A."/>
            <person name="Remington K.A."/>
            <person name="Rieger T.T."/>
            <person name="Ritchie M.G."/>
            <person name="Robin C."/>
            <person name="Rogers Y.H."/>
            <person name="Rohde C."/>
            <person name="Rozas J."/>
            <person name="Rubenfield M.J."/>
            <person name="Ruiz A."/>
            <person name="Russo S."/>
            <person name="Salzberg S.L."/>
            <person name="Sanchez-Gracia A."/>
            <person name="Saranga D.J."/>
            <person name="Sato H."/>
            <person name="Schaeffer S.W."/>
            <person name="Schatz M.C."/>
            <person name="Schlenke T."/>
            <person name="Schwartz R."/>
            <person name="Segarra C."/>
            <person name="Singh R.S."/>
            <person name="Sirot L."/>
            <person name="Sirota M."/>
            <person name="Sisneros N.B."/>
            <person name="Smith C.D."/>
            <person name="Smith T.F."/>
            <person name="Spieth J."/>
            <person name="Stage D.E."/>
            <person name="Stark A."/>
            <person name="Stephan W."/>
            <person name="Strausberg R.L."/>
            <person name="Strempel S."/>
            <person name="Sturgill D."/>
            <person name="Sutton G."/>
            <person name="Sutton G.G."/>
            <person name="Tao W."/>
            <person name="Teichmann S."/>
            <person name="Tobari Y.N."/>
            <person name="Tomimura Y."/>
            <person name="Tsolas J.M."/>
            <person name="Valente V.L."/>
            <person name="Venter E."/>
            <person name="Venter J.C."/>
            <person name="Vicario S."/>
            <person name="Vieira F.G."/>
            <person name="Vilella A.J."/>
            <person name="Villasante A."/>
            <person name="Walenz B."/>
            <person name="Wang J."/>
            <person name="Wasserman M."/>
            <person name="Watts T."/>
            <person name="Wilson D."/>
            <person name="Wilson R.K."/>
            <person name="Wing R.A."/>
            <person name="Wolfner M.F."/>
            <person name="Wong A."/>
            <person name="Wong G.K."/>
            <person name="Wu C.I."/>
            <person name="Wu G."/>
            <person name="Yamamoto D."/>
            <person name="Yang H.P."/>
            <person name="Yang S.P."/>
            <person name="Yorke J.A."/>
            <person name="Yoshida K."/>
            <person name="Zdobnov E."/>
            <person name="Zhang P."/>
            <person name="Zhang Y."/>
            <person name="Zimin A.V."/>
            <person name="Baldwin J."/>
            <person name="Abdouelleil A."/>
            <person name="Abdulkadir J."/>
            <person name="Abebe A."/>
            <person name="Abera B."/>
            <person name="Abreu J."/>
            <person name="Acer S.C."/>
            <person name="Aftuck L."/>
            <person name="Alexander A."/>
            <person name="An P."/>
            <person name="Anderson E."/>
            <person name="Anderson S."/>
            <person name="Arachi H."/>
            <person name="Azer M."/>
            <person name="Bachantsang P."/>
            <person name="Barry A."/>
            <person name="Bayul T."/>
            <person name="Berlin A."/>
            <person name="Bessette D."/>
            <person name="Bloom T."/>
            <person name="Blye J."/>
            <person name="Boguslavskiy L."/>
            <person name="Bonnet C."/>
            <person name="Boukhgalter B."/>
            <person name="Bourzgui I."/>
            <person name="Brown A."/>
            <person name="Cahill P."/>
            <person name="Channer S."/>
            <person name="Cheshatsang Y."/>
            <person name="Chuda L."/>
            <person name="Citroen M."/>
            <person name="Collymore A."/>
            <person name="Cooke P."/>
            <person name="Costello M."/>
            <person name="D'Aco K."/>
            <person name="Daza R."/>
            <person name="De Haan G."/>
            <person name="DeGray S."/>
            <person name="DeMaso C."/>
            <person name="Dhargay N."/>
            <person name="Dooley K."/>
            <person name="Dooley E."/>
            <person name="Doricent M."/>
            <person name="Dorje P."/>
            <person name="Dorjee K."/>
            <person name="Dupes A."/>
            <person name="Elong R."/>
            <person name="Falk J."/>
            <person name="Farina A."/>
            <person name="Faro S."/>
            <person name="Ferguson D."/>
            <person name="Fisher S."/>
            <person name="Foley C.D."/>
            <person name="Franke A."/>
            <person name="Friedrich D."/>
            <person name="Gadbois L."/>
            <person name="Gearin G."/>
            <person name="Gearin C.R."/>
            <person name="Giannoukos G."/>
            <person name="Goode T."/>
            <person name="Graham J."/>
            <person name="Grandbois E."/>
            <person name="Grewal S."/>
            <person name="Gyaltsen K."/>
            <person name="Hafez N."/>
            <person name="Hagos B."/>
            <person name="Hall J."/>
            <person name="Henson C."/>
            <person name="Hollinger A."/>
            <person name="Honan T."/>
            <person name="Huard M.D."/>
            <person name="Hughes L."/>
            <person name="Hurhula B."/>
            <person name="Husby M.E."/>
            <person name="Kamat A."/>
            <person name="Kanga B."/>
            <person name="Kashin S."/>
            <person name="Khazanovich D."/>
            <person name="Kisner P."/>
            <person name="Lance K."/>
            <person name="Lara M."/>
            <person name="Lee W."/>
            <person name="Lennon N."/>
            <person name="Letendre F."/>
            <person name="LeVine R."/>
            <person name="Lipovsky A."/>
            <person name="Liu X."/>
            <person name="Liu J."/>
            <person name="Liu S."/>
            <person name="Lokyitsang T."/>
            <person name="Lokyitsang Y."/>
            <person name="Lubonja R."/>
            <person name="Lui A."/>
            <person name="MacDonald P."/>
            <person name="Magnisalis V."/>
            <person name="Maru K."/>
            <person name="Matthews C."/>
            <person name="McCusker W."/>
            <person name="McDonough S."/>
            <person name="Mehta T."/>
            <person name="Meldrim J."/>
            <person name="Meneus L."/>
            <person name="Mihai O."/>
            <person name="Mihalev A."/>
            <person name="Mihova T."/>
            <person name="Mittelman R."/>
            <person name="Mlenga V."/>
            <person name="Montmayeur A."/>
            <person name="Mulrain L."/>
            <person name="Navidi A."/>
            <person name="Naylor J."/>
            <person name="Negash T."/>
            <person name="Nguyen T."/>
            <person name="Nguyen N."/>
            <person name="Nicol R."/>
            <person name="Norbu C."/>
            <person name="Norbu N."/>
            <person name="Novod N."/>
            <person name="O'Neill B."/>
            <person name="Osman S."/>
            <person name="Markiewicz E."/>
            <person name="Oyono O.L."/>
            <person name="Patti C."/>
            <person name="Phunkhang P."/>
            <person name="Pierre F."/>
            <person name="Priest M."/>
            <person name="Raghuraman S."/>
            <person name="Rege F."/>
            <person name="Reyes R."/>
            <person name="Rise C."/>
            <person name="Rogov P."/>
            <person name="Ross K."/>
            <person name="Ryan E."/>
            <person name="Settipalli S."/>
            <person name="Shea T."/>
            <person name="Sherpa N."/>
            <person name="Shi L."/>
            <person name="Shih D."/>
            <person name="Sparrow T."/>
            <person name="Spaulding J."/>
            <person name="Stalker J."/>
            <person name="Stange-Thomann N."/>
            <person name="Stavropoulos S."/>
            <person name="Stone C."/>
            <person name="Strader C."/>
            <person name="Tesfaye S."/>
            <person name="Thomson T."/>
            <person name="Thoulutsang Y."/>
            <person name="Thoulutsang D."/>
            <person name="Topham K."/>
            <person name="Topping I."/>
            <person name="Tsamla T."/>
            <person name="Vassiliev H."/>
            <person name="Vo A."/>
            <person name="Wangchuk T."/>
            <person name="Wangdi T."/>
            <person name="Weiand M."/>
            <person name="Wilkinson J."/>
            <person name="Wilson A."/>
            <person name="Yadav S."/>
            <person name="Young G."/>
            <person name="Yu Q."/>
            <person name="Zembek L."/>
            <person name="Zhong D."/>
            <person name="Zimmer A."/>
            <person name="Zwirko Z."/>
            <person name="Jaffe D.B."/>
            <person name="Alvarez P."/>
            <person name="Brockman W."/>
            <person name="Butler J."/>
            <person name="Chin C."/>
            <person name="Gnerre S."/>
            <person name="Grabherr M."/>
            <person name="Kleber M."/>
            <person name="Mauceli E."/>
            <person name="MacCallum I."/>
        </authorList>
    </citation>
    <scope>NUCLEOTIDE SEQUENCE [LARGE SCALE GENOMIC DNA]</scope>
    <source>
        <strain evidence="2">white501</strain>
    </source>
</reference>
<name>B4R2Q7_DROSI</name>
<dbReference type="EMBL" id="CM000366">
    <property type="protein sequence ID" value="EDX17606.1"/>
    <property type="molecule type" value="Genomic_DNA"/>
</dbReference>
<dbReference type="AlphaFoldDB" id="B4R2Q7"/>
<evidence type="ECO:0000313" key="2">
    <source>
        <dbReference type="Proteomes" id="UP000000304"/>
    </source>
</evidence>
<dbReference type="HOGENOM" id="CLU_3282409_0_0_1"/>
<feature type="non-terminal residue" evidence="1">
    <location>
        <position position="41"/>
    </location>
</feature>
<dbReference type="PhylomeDB" id="B4R2Q7"/>
<dbReference type="Proteomes" id="UP000000304">
    <property type="component" value="Chromosome X"/>
</dbReference>
<sequence length="41" mass="5120">IYPYCEFIFDLRLSRHFTSFPDCYEIRCNETFSFFGKEPHY</sequence>
<accession>B4R2Q7</accession>
<dbReference type="STRING" id="7240.B4R2Q7"/>
<proteinExistence type="predicted"/>
<dbReference type="Bgee" id="FBgn0187648">
    <property type="expression patterns" value="Expressed in adult organism and 1 other cell type or tissue"/>
</dbReference>